<evidence type="ECO:0000313" key="1">
    <source>
        <dbReference type="EMBL" id="HJC05449.1"/>
    </source>
</evidence>
<dbReference type="EMBL" id="DWWT01000019">
    <property type="protein sequence ID" value="HJC05449.1"/>
    <property type="molecule type" value="Genomic_DNA"/>
</dbReference>
<dbReference type="AlphaFoldDB" id="A0A9D2MZM4"/>
<comment type="caution">
    <text evidence="1">The sequence shown here is derived from an EMBL/GenBank/DDBJ whole genome shotgun (WGS) entry which is preliminary data.</text>
</comment>
<gene>
    <name evidence="1" type="ORF">H9704_04760</name>
</gene>
<dbReference type="Proteomes" id="UP000823910">
    <property type="component" value="Unassembled WGS sequence"/>
</dbReference>
<accession>A0A9D2MZM4</accession>
<protein>
    <submittedName>
        <fullName evidence="1">Uncharacterized protein</fullName>
    </submittedName>
</protein>
<reference evidence="1" key="1">
    <citation type="journal article" date="2021" name="PeerJ">
        <title>Extensive microbial diversity within the chicken gut microbiome revealed by metagenomics and culture.</title>
        <authorList>
            <person name="Gilroy R."/>
            <person name="Ravi A."/>
            <person name="Getino M."/>
            <person name="Pursley I."/>
            <person name="Horton D.L."/>
            <person name="Alikhan N.F."/>
            <person name="Baker D."/>
            <person name="Gharbi K."/>
            <person name="Hall N."/>
            <person name="Watson M."/>
            <person name="Adriaenssens E.M."/>
            <person name="Foster-Nyarko E."/>
            <person name="Jarju S."/>
            <person name="Secka A."/>
            <person name="Antonio M."/>
            <person name="Oren A."/>
            <person name="Chaudhuri R.R."/>
            <person name="La Ragione R."/>
            <person name="Hildebrand F."/>
            <person name="Pallen M.J."/>
        </authorList>
    </citation>
    <scope>NUCLEOTIDE SEQUENCE</scope>
    <source>
        <strain evidence="1">CHK180-15479</strain>
    </source>
</reference>
<proteinExistence type="predicted"/>
<organism evidence="1 2">
    <name type="scientific">Candidatus Enterocloster excrementipullorum</name>
    <dbReference type="NCBI Taxonomy" id="2838559"/>
    <lineage>
        <taxon>Bacteria</taxon>
        <taxon>Bacillati</taxon>
        <taxon>Bacillota</taxon>
        <taxon>Clostridia</taxon>
        <taxon>Lachnospirales</taxon>
        <taxon>Lachnospiraceae</taxon>
        <taxon>Enterocloster</taxon>
    </lineage>
</organism>
<sequence>MEKYRELEDAAADAKDADTYKNMLDQSYAKGEINLREYRELWDRFARQVAGGK</sequence>
<reference evidence="1" key="2">
    <citation type="submission" date="2021-04" db="EMBL/GenBank/DDBJ databases">
        <authorList>
            <person name="Gilroy R."/>
        </authorList>
    </citation>
    <scope>NUCLEOTIDE SEQUENCE</scope>
    <source>
        <strain evidence="1">CHK180-15479</strain>
    </source>
</reference>
<name>A0A9D2MZM4_9FIRM</name>
<evidence type="ECO:0000313" key="2">
    <source>
        <dbReference type="Proteomes" id="UP000823910"/>
    </source>
</evidence>